<accession>A0ABQ5LSL4</accession>
<dbReference type="InterPro" id="IPR000595">
    <property type="entry name" value="cNMP-bd_dom"/>
</dbReference>
<proteinExistence type="predicted"/>
<dbReference type="SUPFAM" id="SSF51206">
    <property type="entry name" value="cAMP-binding domain-like"/>
    <property type="match status" value="1"/>
</dbReference>
<dbReference type="EMBL" id="BROH01000002">
    <property type="protein sequence ID" value="GKY87306.1"/>
    <property type="molecule type" value="Genomic_DNA"/>
</dbReference>
<dbReference type="Proteomes" id="UP001144205">
    <property type="component" value="Unassembled WGS sequence"/>
</dbReference>
<dbReference type="InterPro" id="IPR014710">
    <property type="entry name" value="RmlC-like_jellyroll"/>
</dbReference>
<keyword evidence="3" id="KW-1185">Reference proteome</keyword>
<dbReference type="Gene3D" id="2.60.120.10">
    <property type="entry name" value="Jelly Rolls"/>
    <property type="match status" value="1"/>
</dbReference>
<name>A0ABQ5LSL4_9RHOB</name>
<organism evidence="2 3">
    <name type="scientific">Sinisalibacter aestuarii</name>
    <dbReference type="NCBI Taxonomy" id="2949426"/>
    <lineage>
        <taxon>Bacteria</taxon>
        <taxon>Pseudomonadati</taxon>
        <taxon>Pseudomonadota</taxon>
        <taxon>Alphaproteobacteria</taxon>
        <taxon>Rhodobacterales</taxon>
        <taxon>Roseobacteraceae</taxon>
        <taxon>Sinisalibacter</taxon>
    </lineage>
</organism>
<reference evidence="2" key="1">
    <citation type="journal article" date="2023" name="Int. J. Syst. Evol. Microbiol.">
        <title>Sinisalibacter aestuarii sp. nov., isolated from estuarine sediment of the Arakawa River.</title>
        <authorList>
            <person name="Arafat S.T."/>
            <person name="Hirano S."/>
            <person name="Sato A."/>
            <person name="Takeuchi K."/>
            <person name="Yasuda T."/>
            <person name="Terahara T."/>
            <person name="Hamada M."/>
            <person name="Kobayashi T."/>
        </authorList>
    </citation>
    <scope>NUCLEOTIDE SEQUENCE</scope>
    <source>
        <strain evidence="2">B-399</strain>
    </source>
</reference>
<evidence type="ECO:0000259" key="1">
    <source>
        <dbReference type="PROSITE" id="PS50042"/>
    </source>
</evidence>
<feature type="domain" description="Cyclic nucleotide-binding" evidence="1">
    <location>
        <begin position="15"/>
        <end position="115"/>
    </location>
</feature>
<dbReference type="CDD" id="cd00038">
    <property type="entry name" value="CAP_ED"/>
    <property type="match status" value="1"/>
</dbReference>
<dbReference type="SMART" id="SM00100">
    <property type="entry name" value="cNMP"/>
    <property type="match status" value="1"/>
</dbReference>
<gene>
    <name evidence="2" type="ORF">STA1M1_11750</name>
</gene>
<sequence>MAIHGLEALLRDHPRFRGMPEEFIRAVAGCGKNVVFHKGDYLFHEGEDANDIFMIREGLVSMEMDAPGAGPQTFLTETAGGMLGLSWLIPPYTWTFDARARTDIRALAFDATCLRDKCDADPALGYAVMKQFMPVIVERLHDTRVQMLDLYRARS</sequence>
<evidence type="ECO:0000313" key="3">
    <source>
        <dbReference type="Proteomes" id="UP001144205"/>
    </source>
</evidence>
<dbReference type="RefSeq" id="WP_281841297.1">
    <property type="nucleotide sequence ID" value="NZ_BROH01000002.1"/>
</dbReference>
<dbReference type="Pfam" id="PF00027">
    <property type="entry name" value="cNMP_binding"/>
    <property type="match status" value="1"/>
</dbReference>
<comment type="caution">
    <text evidence="2">The sequence shown here is derived from an EMBL/GenBank/DDBJ whole genome shotgun (WGS) entry which is preliminary data.</text>
</comment>
<evidence type="ECO:0000313" key="2">
    <source>
        <dbReference type="EMBL" id="GKY87306.1"/>
    </source>
</evidence>
<dbReference type="PROSITE" id="PS50042">
    <property type="entry name" value="CNMP_BINDING_3"/>
    <property type="match status" value="1"/>
</dbReference>
<dbReference type="InterPro" id="IPR018490">
    <property type="entry name" value="cNMP-bd_dom_sf"/>
</dbReference>
<protein>
    <recommendedName>
        <fullName evidence="1">Cyclic nucleotide-binding domain-containing protein</fullName>
    </recommendedName>
</protein>